<keyword evidence="9" id="KW-0472">Membrane</keyword>
<dbReference type="Pfam" id="PF00173">
    <property type="entry name" value="Cyt-b5"/>
    <property type="match status" value="1"/>
</dbReference>
<comment type="similarity">
    <text evidence="10">Belongs to the cytochrome b5 family. MAPR subfamily.</text>
</comment>
<dbReference type="SMART" id="SM00320">
    <property type="entry name" value="WD40"/>
    <property type="match status" value="6"/>
</dbReference>
<dbReference type="GO" id="GO:0010224">
    <property type="term" value="P:response to UV-B"/>
    <property type="evidence" value="ECO:0007669"/>
    <property type="project" value="TreeGrafter"/>
</dbReference>
<feature type="region of interest" description="Disordered" evidence="12">
    <location>
        <begin position="1"/>
        <end position="22"/>
    </location>
</feature>
<dbReference type="FunFam" id="3.10.120.10:FF:000006">
    <property type="entry name" value="Membrane steroid-binding protein 1"/>
    <property type="match status" value="1"/>
</dbReference>
<keyword evidence="2" id="KW-1003">Cell membrane</keyword>
<evidence type="ECO:0000256" key="1">
    <source>
        <dbReference type="ARBA" id="ARBA00004236"/>
    </source>
</evidence>
<comment type="subcellular location">
    <subcellularLocation>
        <location evidence="1">Cell membrane</location>
    </subcellularLocation>
</comment>
<sequence>MNFHLPIQSQEKEERKEEQDQEQEKARCEWDFKLCSVVSNSNCIDATSDTVGVIEFDPSDQLLATGGIARKIRIYSIKSLLPDDSAERMINSTSLLDHTSVCDYYICTPAKLSSLRWKPNTSGRVVGSGDYDGVVTEYDLERCMPIFERDEHGGRRVWSLDYSHSGSTIGASGSDDGTLQMWDTRCVGNKWVAMAQPSMSRSAVCCVEFDPYGGDLIAIGCADRKAYIYDIRDMSNPMLSFHGHQKTVSYVRFLGNGMMVSAGTDGCLKLWDMKDAQTIRTYRGHTNNRNFVGLSVWRNGGLLGCGSESNEVFVYDKRWGNPMWVHRLEPTIGAGRDHSVPEENSLERAEDSTHKESGSSSTSRPPSKSTSLDDESDSKKPLLMAIKEQVYNVTQGRSFSSLWGGFPKVSGLFAPKPRPTLLEEDMETLQAPVQLGDMVTLQAPVQLGEVTEEELKAYDGSDPKKPLLMAIRGQIYDVTQSRMFYGPGGPYALFSAKDASRALAKMSFEEEDLIGDITGLGPFELEGLQDWEYKFMSMLLRYMMSPCPRLVKPDDSYKLNPACTYAAPYTILSCIPIYQIPLTWSGAIDLTSNGSVKQKRVSFRANLSNLTQLDSVHKYGRRQSHIGSWKWNTAQREACDL</sequence>
<proteinExistence type="inferred from homology"/>
<dbReference type="InterPro" id="IPR036400">
    <property type="entry name" value="Cyt_B5-like_heme/steroid_sf"/>
</dbReference>
<dbReference type="SUPFAM" id="SSF50978">
    <property type="entry name" value="WD40 repeat-like"/>
    <property type="match status" value="1"/>
</dbReference>
<evidence type="ECO:0000256" key="5">
    <source>
        <dbReference type="ARBA" id="ARBA00022692"/>
    </source>
</evidence>
<dbReference type="GO" id="GO:0005496">
    <property type="term" value="F:steroid binding"/>
    <property type="evidence" value="ECO:0007669"/>
    <property type="project" value="UniProtKB-KW"/>
</dbReference>
<dbReference type="PROSITE" id="PS00678">
    <property type="entry name" value="WD_REPEATS_1"/>
    <property type="match status" value="1"/>
</dbReference>
<evidence type="ECO:0000256" key="9">
    <source>
        <dbReference type="ARBA" id="ARBA00023136"/>
    </source>
</evidence>
<evidence type="ECO:0000313" key="15">
    <source>
        <dbReference type="Proteomes" id="UP000631114"/>
    </source>
</evidence>
<feature type="compositionally biased region" description="Basic and acidic residues" evidence="12">
    <location>
        <begin position="10"/>
        <end position="22"/>
    </location>
</feature>
<dbReference type="GO" id="GO:0005886">
    <property type="term" value="C:plasma membrane"/>
    <property type="evidence" value="ECO:0007669"/>
    <property type="project" value="UniProtKB-SubCell"/>
</dbReference>
<comment type="caution">
    <text evidence="14">The sequence shown here is derived from an EMBL/GenBank/DDBJ whole genome shotgun (WGS) entry which is preliminary data.</text>
</comment>
<dbReference type="InterPro" id="IPR044616">
    <property type="entry name" value="RUP1/2"/>
</dbReference>
<name>A0A835IL10_9MAGN</name>
<reference evidence="14 15" key="1">
    <citation type="submission" date="2020-10" db="EMBL/GenBank/DDBJ databases">
        <title>The Coptis chinensis genome and diversification of protoberbering-type alkaloids.</title>
        <authorList>
            <person name="Wang B."/>
            <person name="Shu S."/>
            <person name="Song C."/>
            <person name="Liu Y."/>
        </authorList>
    </citation>
    <scope>NUCLEOTIDE SEQUENCE [LARGE SCALE GENOMIC DNA]</scope>
    <source>
        <strain evidence="14">HL-2020</strain>
        <tissue evidence="14">Leaf</tissue>
    </source>
</reference>
<keyword evidence="4" id="KW-0754">Steroid-binding</keyword>
<evidence type="ECO:0000256" key="10">
    <source>
        <dbReference type="ARBA" id="ARBA00038357"/>
    </source>
</evidence>
<evidence type="ECO:0000256" key="6">
    <source>
        <dbReference type="ARBA" id="ARBA00022737"/>
    </source>
</evidence>
<evidence type="ECO:0000256" key="8">
    <source>
        <dbReference type="ARBA" id="ARBA00023121"/>
    </source>
</evidence>
<feature type="compositionally biased region" description="Low complexity" evidence="12">
    <location>
        <begin position="358"/>
        <end position="370"/>
    </location>
</feature>
<keyword evidence="6" id="KW-0677">Repeat</keyword>
<dbReference type="Gene3D" id="2.130.10.10">
    <property type="entry name" value="YVTN repeat-like/Quinoprotein amine dehydrogenase"/>
    <property type="match status" value="1"/>
</dbReference>
<accession>A0A835IL10</accession>
<dbReference type="PROSITE" id="PS50294">
    <property type="entry name" value="WD_REPEATS_REGION"/>
    <property type="match status" value="1"/>
</dbReference>
<dbReference type="Proteomes" id="UP000631114">
    <property type="component" value="Unassembled WGS sequence"/>
</dbReference>
<keyword evidence="8" id="KW-0446">Lipid-binding</keyword>
<evidence type="ECO:0000259" key="13">
    <source>
        <dbReference type="SMART" id="SM01117"/>
    </source>
</evidence>
<dbReference type="Gene3D" id="3.10.120.10">
    <property type="entry name" value="Cytochrome b5-like heme/steroid binding domain"/>
    <property type="match status" value="1"/>
</dbReference>
<protein>
    <recommendedName>
        <fullName evidence="13">Cytochrome b5 heme-binding domain-containing protein</fullName>
    </recommendedName>
</protein>
<dbReference type="SUPFAM" id="SSF55856">
    <property type="entry name" value="Cytochrome b5-like heme/steroid binding domain"/>
    <property type="match status" value="1"/>
</dbReference>
<evidence type="ECO:0000256" key="4">
    <source>
        <dbReference type="ARBA" id="ARBA00022665"/>
    </source>
</evidence>
<dbReference type="OrthoDB" id="547796at2759"/>
<dbReference type="InterPro" id="IPR001199">
    <property type="entry name" value="Cyt_B5-like_heme/steroid-bd"/>
</dbReference>
<feature type="domain" description="Cytochrome b5 heme-binding" evidence="13">
    <location>
        <begin position="450"/>
        <end position="544"/>
    </location>
</feature>
<dbReference type="InterPro" id="IPR019775">
    <property type="entry name" value="WD40_repeat_CS"/>
</dbReference>
<keyword evidence="5" id="KW-0812">Transmembrane</keyword>
<organism evidence="14 15">
    <name type="scientific">Coptis chinensis</name>
    <dbReference type="NCBI Taxonomy" id="261450"/>
    <lineage>
        <taxon>Eukaryota</taxon>
        <taxon>Viridiplantae</taxon>
        <taxon>Streptophyta</taxon>
        <taxon>Embryophyta</taxon>
        <taxon>Tracheophyta</taxon>
        <taxon>Spermatophyta</taxon>
        <taxon>Magnoliopsida</taxon>
        <taxon>Ranunculales</taxon>
        <taxon>Ranunculaceae</taxon>
        <taxon>Coptidoideae</taxon>
        <taxon>Coptis</taxon>
    </lineage>
</organism>
<evidence type="ECO:0000256" key="12">
    <source>
        <dbReference type="SAM" id="MobiDB-lite"/>
    </source>
</evidence>
<dbReference type="EMBL" id="JADFTS010000003">
    <property type="protein sequence ID" value="KAF9617593.1"/>
    <property type="molecule type" value="Genomic_DNA"/>
</dbReference>
<dbReference type="InterPro" id="IPR015943">
    <property type="entry name" value="WD40/YVTN_repeat-like_dom_sf"/>
</dbReference>
<keyword evidence="3 11" id="KW-0853">WD repeat</keyword>
<gene>
    <name evidence="14" type="ORF">IFM89_037405</name>
</gene>
<keyword evidence="15" id="KW-1185">Reference proteome</keyword>
<dbReference type="SMART" id="SM01117">
    <property type="entry name" value="Cyt-b5"/>
    <property type="match status" value="1"/>
</dbReference>
<feature type="compositionally biased region" description="Basic and acidic residues" evidence="12">
    <location>
        <begin position="335"/>
        <end position="357"/>
    </location>
</feature>
<dbReference type="PANTHER" id="PTHR45389">
    <property type="entry name" value="WD REPEAT-CONTAINING PROTEIN RUP1"/>
    <property type="match status" value="1"/>
</dbReference>
<keyword evidence="7" id="KW-1133">Transmembrane helix</keyword>
<evidence type="ECO:0000256" key="11">
    <source>
        <dbReference type="PROSITE-ProRule" id="PRU00221"/>
    </source>
</evidence>
<dbReference type="Pfam" id="PF00400">
    <property type="entry name" value="WD40"/>
    <property type="match status" value="2"/>
</dbReference>
<evidence type="ECO:0000256" key="2">
    <source>
        <dbReference type="ARBA" id="ARBA00022475"/>
    </source>
</evidence>
<dbReference type="InterPro" id="IPR001680">
    <property type="entry name" value="WD40_rpt"/>
</dbReference>
<dbReference type="PROSITE" id="PS50082">
    <property type="entry name" value="WD_REPEATS_2"/>
    <property type="match status" value="1"/>
</dbReference>
<dbReference type="PANTHER" id="PTHR45389:SF1">
    <property type="entry name" value="WD REPEAT-CONTAINING PROTEIN RUP1"/>
    <property type="match status" value="1"/>
</dbReference>
<evidence type="ECO:0000313" key="14">
    <source>
        <dbReference type="EMBL" id="KAF9617593.1"/>
    </source>
</evidence>
<dbReference type="InterPro" id="IPR036322">
    <property type="entry name" value="WD40_repeat_dom_sf"/>
</dbReference>
<dbReference type="AlphaFoldDB" id="A0A835IL10"/>
<evidence type="ECO:0000256" key="7">
    <source>
        <dbReference type="ARBA" id="ARBA00022989"/>
    </source>
</evidence>
<feature type="region of interest" description="Disordered" evidence="12">
    <location>
        <begin position="333"/>
        <end position="378"/>
    </location>
</feature>
<feature type="repeat" description="WD" evidence="11">
    <location>
        <begin position="241"/>
        <end position="281"/>
    </location>
</feature>
<evidence type="ECO:0000256" key="3">
    <source>
        <dbReference type="ARBA" id="ARBA00022574"/>
    </source>
</evidence>